<feature type="compositionally biased region" description="Basic residues" evidence="1">
    <location>
        <begin position="186"/>
        <end position="196"/>
    </location>
</feature>
<accession>A0A4P2QP68</accession>
<evidence type="ECO:0000256" key="1">
    <source>
        <dbReference type="SAM" id="MobiDB-lite"/>
    </source>
</evidence>
<feature type="compositionally biased region" description="Low complexity" evidence="1">
    <location>
        <begin position="172"/>
        <end position="185"/>
    </location>
</feature>
<protein>
    <submittedName>
        <fullName evidence="2">Uncharacterized protein</fullName>
    </submittedName>
</protein>
<proteinExistence type="predicted"/>
<name>A0A4P2QP68_SORCE</name>
<feature type="region of interest" description="Disordered" evidence="1">
    <location>
        <begin position="82"/>
        <end position="107"/>
    </location>
</feature>
<dbReference type="AlphaFoldDB" id="A0A4P2QP68"/>
<dbReference type="Proteomes" id="UP000295497">
    <property type="component" value="Chromosome"/>
</dbReference>
<feature type="region of interest" description="Disordered" evidence="1">
    <location>
        <begin position="143"/>
        <end position="222"/>
    </location>
</feature>
<reference evidence="2 3" key="1">
    <citation type="submission" date="2015-09" db="EMBL/GenBank/DDBJ databases">
        <title>Sorangium comparison.</title>
        <authorList>
            <person name="Zaburannyi N."/>
            <person name="Bunk B."/>
            <person name="Overmann J."/>
            <person name="Mueller R."/>
        </authorList>
    </citation>
    <scope>NUCLEOTIDE SEQUENCE [LARGE SCALE GENOMIC DNA]</scope>
    <source>
        <strain evidence="2 3">So ce836</strain>
    </source>
</reference>
<feature type="compositionally biased region" description="Low complexity" evidence="1">
    <location>
        <begin position="270"/>
        <end position="287"/>
    </location>
</feature>
<dbReference type="EMBL" id="CP012672">
    <property type="protein sequence ID" value="AUX31746.1"/>
    <property type="molecule type" value="Genomic_DNA"/>
</dbReference>
<evidence type="ECO:0000313" key="2">
    <source>
        <dbReference type="EMBL" id="AUX31746.1"/>
    </source>
</evidence>
<gene>
    <name evidence="2" type="ORF">SOCE836_038770</name>
</gene>
<evidence type="ECO:0000313" key="3">
    <source>
        <dbReference type="Proteomes" id="UP000295497"/>
    </source>
</evidence>
<organism evidence="2 3">
    <name type="scientific">Sorangium cellulosum</name>
    <name type="common">Polyangium cellulosum</name>
    <dbReference type="NCBI Taxonomy" id="56"/>
    <lineage>
        <taxon>Bacteria</taxon>
        <taxon>Pseudomonadati</taxon>
        <taxon>Myxococcota</taxon>
        <taxon>Polyangia</taxon>
        <taxon>Polyangiales</taxon>
        <taxon>Polyangiaceae</taxon>
        <taxon>Sorangium</taxon>
    </lineage>
</organism>
<feature type="compositionally biased region" description="Basic and acidic residues" evidence="1">
    <location>
        <begin position="203"/>
        <end position="221"/>
    </location>
</feature>
<sequence>MAVNRLLGTGPGRARRRLARPRWPCVTLHEGQLFPASGIEEPLVLCMVSIPPPACRHPAPDRKRSSGMARVFDCGSAESPPIWCRPQHRGAPRQDHPGADAPSEAEDQPITAVQASKGLTHRNIESNSLPCIPALPRSALPRSALPRSALPRTHAALPRGHAARRARSGPTGRRALGGMRGAQRAQRARGRERLRRSVSAAAERNRGEHGRGGPRRGELRRRSSTLARAGYTCTNQLGSSASGSAVARTASIASISSFVCTPLRRMAAGPSPAGTTTDSTASAVSTP</sequence>
<feature type="region of interest" description="Disordered" evidence="1">
    <location>
        <begin position="265"/>
        <end position="287"/>
    </location>
</feature>